<dbReference type="Gene3D" id="3.10.310.10">
    <property type="entry name" value="Diaminopimelate Epimerase, Chain A, domain 1"/>
    <property type="match status" value="2"/>
</dbReference>
<dbReference type="OrthoDB" id="181267at2"/>
<evidence type="ECO:0000256" key="2">
    <source>
        <dbReference type="SAM" id="MobiDB-lite"/>
    </source>
</evidence>
<dbReference type="RefSeq" id="WP_146534344.1">
    <property type="nucleotide sequence ID" value="NZ_SJPX01000002.1"/>
</dbReference>
<dbReference type="EMBL" id="SJPX01000002">
    <property type="protein sequence ID" value="TWU56346.1"/>
    <property type="molecule type" value="Genomic_DNA"/>
</dbReference>
<name>A0A5C6F8A0_9BACT</name>
<dbReference type="Proteomes" id="UP000317977">
    <property type="component" value="Unassembled WGS sequence"/>
</dbReference>
<reference evidence="3 4" key="1">
    <citation type="submission" date="2019-02" db="EMBL/GenBank/DDBJ databases">
        <title>Deep-cultivation of Planctomycetes and their phenomic and genomic characterization uncovers novel biology.</title>
        <authorList>
            <person name="Wiegand S."/>
            <person name="Jogler M."/>
            <person name="Boedeker C."/>
            <person name="Pinto D."/>
            <person name="Vollmers J."/>
            <person name="Rivas-Marin E."/>
            <person name="Kohn T."/>
            <person name="Peeters S.H."/>
            <person name="Heuer A."/>
            <person name="Rast P."/>
            <person name="Oberbeckmann S."/>
            <person name="Bunk B."/>
            <person name="Jeske O."/>
            <person name="Meyerdierks A."/>
            <person name="Storesund J.E."/>
            <person name="Kallscheuer N."/>
            <person name="Luecker S."/>
            <person name="Lage O.M."/>
            <person name="Pohl T."/>
            <person name="Merkel B.J."/>
            <person name="Hornburger P."/>
            <person name="Mueller R.-W."/>
            <person name="Bruemmer F."/>
            <person name="Labrenz M."/>
            <person name="Spormann A.M."/>
            <person name="Op Den Camp H."/>
            <person name="Overmann J."/>
            <person name="Amann R."/>
            <person name="Jetten M.S.M."/>
            <person name="Mascher T."/>
            <person name="Medema M.H."/>
            <person name="Devos D.P."/>
            <person name="Kaster A.-K."/>
            <person name="Ovreas L."/>
            <person name="Rohde M."/>
            <person name="Galperin M.Y."/>
            <person name="Jogler C."/>
        </authorList>
    </citation>
    <scope>NUCLEOTIDE SEQUENCE [LARGE SCALE GENOMIC DNA]</scope>
    <source>
        <strain evidence="3 4">Poly59</strain>
    </source>
</reference>
<dbReference type="PANTHER" id="PTHR33442">
    <property type="entry name" value="TRANS-3-HYDROXY-L-PROLINE DEHYDRATASE"/>
    <property type="match status" value="1"/>
</dbReference>
<dbReference type="PANTHER" id="PTHR33442:SF1">
    <property type="entry name" value="TRANS-3-HYDROXY-L-PROLINE DEHYDRATASE"/>
    <property type="match status" value="1"/>
</dbReference>
<dbReference type="InterPro" id="IPR008794">
    <property type="entry name" value="Pro_racemase_fam"/>
</dbReference>
<sequence length="362" mass="38957">MQRLSIIDTHTGGEPTRVVIDVVCDHGPSASASPAERWSWLRGPGDWVRRSILLEPRGCESMVGALVSPSDDPSCLTSVIFFNNTGYLGMCGHGLIGVVEALRFSEDLKPGSYQLETPVGVVRANLHENHQVTFENVPSFRLMRQVAVQIPVQDATKNFGNTVVGDIAYGGNWFFLVSLASLNLDSFSVLTRPEWLQFCVAIMDALADQGITGVDGAEIDHIEICGPLEVDNAQGIRGGRNFVLCPGGHYDRSPCGTGTSAKIACLADDGNLLPGEVWIQESIIGSRFEATYRRDSAGIRVSITGRAHVTGKMTCVFDPDDPFRFGLPVNCDKTNCDKTNCDGTQRQSPDGAGPDPALEAAS</sequence>
<dbReference type="SFLD" id="SFLDS00028">
    <property type="entry name" value="Proline_Racemase"/>
    <property type="match status" value="1"/>
</dbReference>
<accession>A0A5C6F8A0</accession>
<evidence type="ECO:0000256" key="1">
    <source>
        <dbReference type="ARBA" id="ARBA00007529"/>
    </source>
</evidence>
<dbReference type="PIRSF" id="PIRSF029792">
    <property type="entry name" value="Pro_racemase"/>
    <property type="match status" value="1"/>
</dbReference>
<dbReference type="EC" id="5.1.1.8" evidence="3"/>
<dbReference type="AlphaFoldDB" id="A0A5C6F8A0"/>
<keyword evidence="4" id="KW-1185">Reference proteome</keyword>
<dbReference type="SUPFAM" id="SSF54506">
    <property type="entry name" value="Diaminopimelate epimerase-like"/>
    <property type="match status" value="1"/>
</dbReference>
<proteinExistence type="inferred from homology"/>
<dbReference type="GO" id="GO:0047580">
    <property type="term" value="F:4-hydroxyproline epimerase activity"/>
    <property type="evidence" value="ECO:0007669"/>
    <property type="project" value="UniProtKB-EC"/>
</dbReference>
<comment type="caution">
    <text evidence="3">The sequence shown here is derived from an EMBL/GenBank/DDBJ whole genome shotgun (WGS) entry which is preliminary data.</text>
</comment>
<evidence type="ECO:0000313" key="3">
    <source>
        <dbReference type="EMBL" id="TWU56346.1"/>
    </source>
</evidence>
<keyword evidence="3" id="KW-0413">Isomerase</keyword>
<organism evidence="3 4">
    <name type="scientific">Rubripirellula reticaptiva</name>
    <dbReference type="NCBI Taxonomy" id="2528013"/>
    <lineage>
        <taxon>Bacteria</taxon>
        <taxon>Pseudomonadati</taxon>
        <taxon>Planctomycetota</taxon>
        <taxon>Planctomycetia</taxon>
        <taxon>Pirellulales</taxon>
        <taxon>Pirellulaceae</taxon>
        <taxon>Rubripirellula</taxon>
    </lineage>
</organism>
<dbReference type="Pfam" id="PF05544">
    <property type="entry name" value="Pro_racemase"/>
    <property type="match status" value="1"/>
</dbReference>
<feature type="region of interest" description="Disordered" evidence="2">
    <location>
        <begin position="340"/>
        <end position="362"/>
    </location>
</feature>
<gene>
    <name evidence="3" type="ORF">Poly59_26500</name>
</gene>
<evidence type="ECO:0000313" key="4">
    <source>
        <dbReference type="Proteomes" id="UP000317977"/>
    </source>
</evidence>
<protein>
    <submittedName>
        <fullName evidence="3">4-hydroxyproline epimerase</fullName>
        <ecNumber evidence="3">5.1.1.8</ecNumber>
    </submittedName>
</protein>
<comment type="similarity">
    <text evidence="1">Belongs to the proline racemase family.</text>
</comment>